<dbReference type="InterPro" id="IPR050570">
    <property type="entry name" value="Cell_wall_metabolism_enzyme"/>
</dbReference>
<dbReference type="AlphaFoldDB" id="A0A9D0ZQJ9"/>
<feature type="region of interest" description="Disordered" evidence="1">
    <location>
        <begin position="137"/>
        <end position="181"/>
    </location>
</feature>
<gene>
    <name evidence="4" type="ORF">IAB27_02830</name>
</gene>
<reference evidence="4" key="2">
    <citation type="journal article" date="2021" name="PeerJ">
        <title>Extensive microbial diversity within the chicken gut microbiome revealed by metagenomics and culture.</title>
        <authorList>
            <person name="Gilroy R."/>
            <person name="Ravi A."/>
            <person name="Getino M."/>
            <person name="Pursley I."/>
            <person name="Horton D.L."/>
            <person name="Alikhan N.F."/>
            <person name="Baker D."/>
            <person name="Gharbi K."/>
            <person name="Hall N."/>
            <person name="Watson M."/>
            <person name="Adriaenssens E.M."/>
            <person name="Foster-Nyarko E."/>
            <person name="Jarju S."/>
            <person name="Secka A."/>
            <person name="Antonio M."/>
            <person name="Oren A."/>
            <person name="Chaudhuri R.R."/>
            <person name="La Ragione R."/>
            <person name="Hildebrand F."/>
            <person name="Pallen M.J."/>
        </authorList>
    </citation>
    <scope>NUCLEOTIDE SEQUENCE</scope>
    <source>
        <strain evidence="4">CHK147-3167</strain>
    </source>
</reference>
<protein>
    <submittedName>
        <fullName evidence="4">Peptidoglycan DD-metalloendopeptidase family protein</fullName>
    </submittedName>
</protein>
<evidence type="ECO:0000313" key="4">
    <source>
        <dbReference type="EMBL" id="HIQ90549.1"/>
    </source>
</evidence>
<dbReference type="PANTHER" id="PTHR21666">
    <property type="entry name" value="PEPTIDASE-RELATED"/>
    <property type="match status" value="1"/>
</dbReference>
<dbReference type="InterPro" id="IPR016047">
    <property type="entry name" value="M23ase_b-sheet_dom"/>
</dbReference>
<dbReference type="CDD" id="cd12797">
    <property type="entry name" value="M23_peptidase"/>
    <property type="match status" value="1"/>
</dbReference>
<dbReference type="InterPro" id="IPR022016">
    <property type="entry name" value="DUF3597"/>
</dbReference>
<accession>A0A9D0ZQJ9</accession>
<dbReference type="SUPFAM" id="SSF51261">
    <property type="entry name" value="Duplicated hybrid motif"/>
    <property type="match status" value="1"/>
</dbReference>
<evidence type="ECO:0000256" key="1">
    <source>
        <dbReference type="SAM" id="MobiDB-lite"/>
    </source>
</evidence>
<proteinExistence type="predicted"/>
<reference evidence="4" key="1">
    <citation type="submission" date="2020-10" db="EMBL/GenBank/DDBJ databases">
        <authorList>
            <person name="Gilroy R."/>
        </authorList>
    </citation>
    <scope>NUCLEOTIDE SEQUENCE</scope>
    <source>
        <strain evidence="4">CHK147-3167</strain>
    </source>
</reference>
<evidence type="ECO:0000313" key="5">
    <source>
        <dbReference type="Proteomes" id="UP000886786"/>
    </source>
</evidence>
<dbReference type="Pfam" id="PF01551">
    <property type="entry name" value="Peptidase_M23"/>
    <property type="match status" value="1"/>
</dbReference>
<dbReference type="Gene3D" id="2.70.70.10">
    <property type="entry name" value="Glucose Permease (Domain IIA)"/>
    <property type="match status" value="1"/>
</dbReference>
<evidence type="ECO:0000259" key="3">
    <source>
        <dbReference type="Pfam" id="PF12200"/>
    </source>
</evidence>
<feature type="domain" description="DUF3597" evidence="3">
    <location>
        <begin position="142"/>
        <end position="241"/>
    </location>
</feature>
<dbReference type="SUPFAM" id="SSF158634">
    <property type="entry name" value="RPA2825-like"/>
    <property type="match status" value="1"/>
</dbReference>
<dbReference type="EMBL" id="DVFV01000054">
    <property type="protein sequence ID" value="HIQ90549.1"/>
    <property type="molecule type" value="Genomic_DNA"/>
</dbReference>
<dbReference type="InterPro" id="IPR011055">
    <property type="entry name" value="Dup_hybrid_motif"/>
</dbReference>
<feature type="compositionally biased region" description="Polar residues" evidence="1">
    <location>
        <begin position="150"/>
        <end position="181"/>
    </location>
</feature>
<sequence>MMQHVLSSMNEVISNNYDSSHKALDIVSGDRKETNIISLEDGTVETVVNNTKGPNHNSKGLATYGNFVKVKQTNGKTALYAHLKYNSIKVNKGQYITKGTVIGTMGETGNAYGRHLHLEIVNENGTKENPIVYLQAPSEEQDEQPEEAKQNSQTPSLENTETTSTTPQNVEIDSNSNSKISTYQNTNTTTIYLSNQNYKHGSIVDALKQIGINSSYSYRKSLAQKNGIQNYHGSYSQNVKMLNLLKQGKLIKA</sequence>
<dbReference type="Proteomes" id="UP000886786">
    <property type="component" value="Unassembled WGS sequence"/>
</dbReference>
<organism evidence="4 5">
    <name type="scientific">Candidatus Coprosoma intestinipullorum</name>
    <dbReference type="NCBI Taxonomy" id="2840752"/>
    <lineage>
        <taxon>Bacteria</taxon>
        <taxon>Bacillati</taxon>
        <taxon>Bacillota</taxon>
        <taxon>Bacillota incertae sedis</taxon>
        <taxon>Candidatus Coprosoma</taxon>
    </lineage>
</organism>
<comment type="caution">
    <text evidence="4">The sequence shown here is derived from an EMBL/GenBank/DDBJ whole genome shotgun (WGS) entry which is preliminary data.</text>
</comment>
<evidence type="ECO:0000259" key="2">
    <source>
        <dbReference type="Pfam" id="PF01551"/>
    </source>
</evidence>
<dbReference type="Pfam" id="PF12200">
    <property type="entry name" value="DUF3597"/>
    <property type="match status" value="1"/>
</dbReference>
<dbReference type="GO" id="GO:0004222">
    <property type="term" value="F:metalloendopeptidase activity"/>
    <property type="evidence" value="ECO:0007669"/>
    <property type="project" value="TreeGrafter"/>
</dbReference>
<name>A0A9D0ZQJ9_9FIRM</name>
<feature type="domain" description="M23ase beta-sheet core" evidence="2">
    <location>
        <begin position="20"/>
        <end position="130"/>
    </location>
</feature>
<dbReference type="PANTHER" id="PTHR21666:SF270">
    <property type="entry name" value="MUREIN HYDROLASE ACTIVATOR ENVC"/>
    <property type="match status" value="1"/>
</dbReference>